<gene>
    <name evidence="2" type="ORF">ACFPYN_04910</name>
</gene>
<proteinExistence type="predicted"/>
<dbReference type="Proteomes" id="UP001596170">
    <property type="component" value="Unassembled WGS sequence"/>
</dbReference>
<sequence>METNNVVEVSMTIIAWCIIAWIAYRLYSRQSDELEIWKVLVVILVGLFSFSFNTEMFGTLMRIPILPLGVWGLYAYFRKKNEEWKIYRTFAWFGFAANFIFLIFTLLAIPIFQAIYPGNEPLTYLSNIDDASIIPIHPGVKQQQMDKENALATILDFSEEPIQSTDWYYGANLEYDSTNTQEKFPYQLIGAIPKWGSGLISVVYIEEDGKGLLISTPKEQRYFRFKDSLIEGVN</sequence>
<evidence type="ECO:0000313" key="2">
    <source>
        <dbReference type="EMBL" id="MFC6038794.1"/>
    </source>
</evidence>
<keyword evidence="1" id="KW-0812">Transmembrane</keyword>
<organism evidence="2 3">
    <name type="scientific">Paenisporosarcina macmurdoensis</name>
    <dbReference type="NCBI Taxonomy" id="212659"/>
    <lineage>
        <taxon>Bacteria</taxon>
        <taxon>Bacillati</taxon>
        <taxon>Bacillota</taxon>
        <taxon>Bacilli</taxon>
        <taxon>Bacillales</taxon>
        <taxon>Caryophanaceae</taxon>
        <taxon>Paenisporosarcina</taxon>
    </lineage>
</organism>
<reference evidence="3" key="1">
    <citation type="journal article" date="2019" name="Int. J. Syst. Evol. Microbiol.">
        <title>The Global Catalogue of Microorganisms (GCM) 10K type strain sequencing project: providing services to taxonomists for standard genome sequencing and annotation.</title>
        <authorList>
            <consortium name="The Broad Institute Genomics Platform"/>
            <consortium name="The Broad Institute Genome Sequencing Center for Infectious Disease"/>
            <person name="Wu L."/>
            <person name="Ma J."/>
        </authorList>
    </citation>
    <scope>NUCLEOTIDE SEQUENCE [LARGE SCALE GENOMIC DNA]</scope>
    <source>
        <strain evidence="3">CCUG 54527</strain>
    </source>
</reference>
<keyword evidence="1" id="KW-0472">Membrane</keyword>
<dbReference type="RefSeq" id="WP_377732888.1">
    <property type="nucleotide sequence ID" value="NZ_JBHSRI010000003.1"/>
</dbReference>
<feature type="transmembrane region" description="Helical" evidence="1">
    <location>
        <begin position="89"/>
        <end position="112"/>
    </location>
</feature>
<feature type="transmembrane region" description="Helical" evidence="1">
    <location>
        <begin position="59"/>
        <end position="77"/>
    </location>
</feature>
<accession>A0ABW1L560</accession>
<evidence type="ECO:0000256" key="1">
    <source>
        <dbReference type="SAM" id="Phobius"/>
    </source>
</evidence>
<keyword evidence="3" id="KW-1185">Reference proteome</keyword>
<protein>
    <submittedName>
        <fullName evidence="2">Uncharacterized protein</fullName>
    </submittedName>
</protein>
<comment type="caution">
    <text evidence="2">The sequence shown here is derived from an EMBL/GenBank/DDBJ whole genome shotgun (WGS) entry which is preliminary data.</text>
</comment>
<dbReference type="EMBL" id="JBHSRI010000003">
    <property type="protein sequence ID" value="MFC6038794.1"/>
    <property type="molecule type" value="Genomic_DNA"/>
</dbReference>
<name>A0ABW1L560_9BACL</name>
<evidence type="ECO:0000313" key="3">
    <source>
        <dbReference type="Proteomes" id="UP001596170"/>
    </source>
</evidence>
<feature type="transmembrane region" description="Helical" evidence="1">
    <location>
        <begin position="36"/>
        <end position="53"/>
    </location>
</feature>
<keyword evidence="1" id="KW-1133">Transmembrane helix</keyword>
<feature type="transmembrane region" description="Helical" evidence="1">
    <location>
        <begin position="6"/>
        <end position="24"/>
    </location>
</feature>